<evidence type="ECO:0000256" key="5">
    <source>
        <dbReference type="ARBA" id="ARBA00022692"/>
    </source>
</evidence>
<feature type="domain" description="OST48 N-terminal" evidence="11">
    <location>
        <begin position="276"/>
        <end position="529"/>
    </location>
</feature>
<keyword evidence="14" id="KW-1185">Reference proteome</keyword>
<dbReference type="InterPro" id="IPR055457">
    <property type="entry name" value="OST48_N"/>
</dbReference>
<comment type="function">
    <text evidence="9">Subunit of the oligosaccharyl transferase (OST) complex that catalyzes the initial transfer of a defined glycan (Glc(3)Man(9)GlcNAc(2) in eukaryotes) from the lipid carrier dolichol-pyrophosphate to an asparagine residue within an Asn-X-Ser/Thr consensus motif in nascent polypeptide chains, the first step in protein N-glycosylation. N-glycosylation occurs cotranslationally and the complex associates with the Sec61 complex at the channel-forming translocon complex that mediates protein translocation across the endoplasmic reticulum (ER).</text>
</comment>
<keyword evidence="6 9" id="KW-0256">Endoplasmic reticulum</keyword>
<dbReference type="InterPro" id="IPR005013">
    <property type="entry name" value="DDOST_48_kDa_subunit"/>
</dbReference>
<dbReference type="Pfam" id="PF23358">
    <property type="entry name" value="OST48_MD"/>
    <property type="match status" value="1"/>
</dbReference>
<feature type="region of interest" description="Disordered" evidence="10">
    <location>
        <begin position="206"/>
        <end position="243"/>
    </location>
</feature>
<feature type="compositionally biased region" description="Basic and acidic residues" evidence="10">
    <location>
        <begin position="221"/>
        <end position="237"/>
    </location>
</feature>
<evidence type="ECO:0000256" key="10">
    <source>
        <dbReference type="SAM" id="MobiDB-lite"/>
    </source>
</evidence>
<proteinExistence type="inferred from homology"/>
<keyword evidence="8 9" id="KW-0472">Membrane</keyword>
<sequence>MGADGGTIPKRCELVRNKKKAEKVDKNVTNASKWRMCQLSQSPLQKHIIACRFGRLYNKEAILEGLINKTLNQNELTRHIKSRKDFKELKLTKNPAFKGDGVNSDESYVDHNETPYVCPVTAVGMNGTNVFTVNWECGCVVSEKAIKEVPSETCHGCGGPFSKGKIVVLNPPEELLKKYEADLLAERAAKKAAKAAKANGAVEEVDCAGPSTKNGEASSSKQEKPTEKTAPKRKADPTVKSVQDDPTASKVFKSVLMRALVCILALLCASSALGDRVLVLVDNAKVRQTHSIYLKSLEDRGHTVTVKLADDATLNLIKYGEFVYEHLIVLAPSVEEFGGTVNVPEILKFIDGGGNVLVAGGDNLGEAVRLLAMENGFEFDTDKKVIDHLNYDTTLDDGTHTTIVAPASQLTSAQMIVGDKKKLSPVLFKGVALVADESNRLKLEILTAATTAYSADPKAKITEYPGAIGRSAILIGALQARNSARVVFTGSVDMFSDKFFNANVNKVGNAQKATKSGNQELVTELSKWVLKEKGVLRVKSVSHHRVGEVEPPREYTIMDKVEYKIDIEEFANGKWVPFQGDDVQMEFVRIDPFVRLQLYNINGLQKAMFTLPDIYGVFKFVVDYRRVGYTHLYDVQQVSVRPLQHTQYERFIPSAYPYYASAFSMMVGVFIFSFVFLHHGDKSAPGIAASAKKAGKKD</sequence>
<comment type="subunit">
    <text evidence="9">Component of the oligosaccharyltransferase (OST) complex.</text>
</comment>
<name>A0AA39INP9_9BILA</name>
<dbReference type="GO" id="GO:0018279">
    <property type="term" value="P:protein N-linked glycosylation via asparagine"/>
    <property type="evidence" value="ECO:0007669"/>
    <property type="project" value="UniProtKB-UniRule"/>
</dbReference>
<feature type="domain" description="OST48 middle" evidence="12">
    <location>
        <begin position="543"/>
        <end position="679"/>
    </location>
</feature>
<dbReference type="PANTHER" id="PTHR10830:SF0">
    <property type="entry name" value="DOLICHYL-DIPHOSPHOOLIGOSACCHARIDE--PROTEIN GLYCOSYLTRANSFERASE 48 KDA SUBUNIT"/>
    <property type="match status" value="1"/>
</dbReference>
<evidence type="ECO:0000256" key="4">
    <source>
        <dbReference type="ARBA" id="ARBA00013350"/>
    </source>
</evidence>
<organism evidence="13 14">
    <name type="scientific">Steinernema hermaphroditum</name>
    <dbReference type="NCBI Taxonomy" id="289476"/>
    <lineage>
        <taxon>Eukaryota</taxon>
        <taxon>Metazoa</taxon>
        <taxon>Ecdysozoa</taxon>
        <taxon>Nematoda</taxon>
        <taxon>Chromadorea</taxon>
        <taxon>Rhabditida</taxon>
        <taxon>Tylenchina</taxon>
        <taxon>Panagrolaimomorpha</taxon>
        <taxon>Strongyloidoidea</taxon>
        <taxon>Steinernematidae</taxon>
        <taxon>Steinernema</taxon>
    </lineage>
</organism>
<dbReference type="Proteomes" id="UP001175271">
    <property type="component" value="Unassembled WGS sequence"/>
</dbReference>
<dbReference type="Pfam" id="PF04641">
    <property type="entry name" value="Rtf2"/>
    <property type="match status" value="1"/>
</dbReference>
<dbReference type="EMBL" id="JAUCMV010000001">
    <property type="protein sequence ID" value="KAK0426384.1"/>
    <property type="molecule type" value="Genomic_DNA"/>
</dbReference>
<dbReference type="CDD" id="cd16653">
    <property type="entry name" value="RING-like_Rtf2"/>
    <property type="match status" value="1"/>
</dbReference>
<dbReference type="InterPro" id="IPR055459">
    <property type="entry name" value="OST48_MD"/>
</dbReference>
<evidence type="ECO:0000256" key="8">
    <source>
        <dbReference type="ARBA" id="ARBA00023136"/>
    </source>
</evidence>
<keyword evidence="7 9" id="KW-1133">Transmembrane helix</keyword>
<evidence type="ECO:0000256" key="1">
    <source>
        <dbReference type="ARBA" id="ARBA00004115"/>
    </source>
</evidence>
<evidence type="ECO:0000256" key="7">
    <source>
        <dbReference type="ARBA" id="ARBA00022989"/>
    </source>
</evidence>
<evidence type="ECO:0000313" key="13">
    <source>
        <dbReference type="EMBL" id="KAK0426384.1"/>
    </source>
</evidence>
<comment type="subcellular location">
    <subcellularLocation>
        <location evidence="1 9">Endoplasmic reticulum membrane</location>
        <topology evidence="1 9">Single-pass type I membrane protein</topology>
    </subcellularLocation>
</comment>
<evidence type="ECO:0000256" key="9">
    <source>
        <dbReference type="RuleBase" id="RU361142"/>
    </source>
</evidence>
<evidence type="ECO:0000256" key="6">
    <source>
        <dbReference type="ARBA" id="ARBA00022824"/>
    </source>
</evidence>
<evidence type="ECO:0000259" key="12">
    <source>
        <dbReference type="Pfam" id="PF23358"/>
    </source>
</evidence>
<feature type="compositionally biased region" description="Polar residues" evidence="10">
    <location>
        <begin position="211"/>
        <end position="220"/>
    </location>
</feature>
<reference evidence="13" key="1">
    <citation type="submission" date="2023-06" db="EMBL/GenBank/DDBJ databases">
        <title>Genomic analysis of the entomopathogenic nematode Steinernema hermaphroditum.</title>
        <authorList>
            <person name="Schwarz E.M."/>
            <person name="Heppert J.K."/>
            <person name="Baniya A."/>
            <person name="Schwartz H.T."/>
            <person name="Tan C.-H."/>
            <person name="Antoshechkin I."/>
            <person name="Sternberg P.W."/>
            <person name="Goodrich-Blair H."/>
            <person name="Dillman A.R."/>
        </authorList>
    </citation>
    <scope>NUCLEOTIDE SEQUENCE</scope>
    <source>
        <strain evidence="13">PS9179</strain>
        <tissue evidence="13">Whole animal</tissue>
    </source>
</reference>
<comment type="pathway">
    <text evidence="2 9">Protein modification; protein glycosylation.</text>
</comment>
<comment type="similarity">
    <text evidence="3 9">Belongs to the DDOST 48 kDa subunit family.</text>
</comment>
<gene>
    <name evidence="13" type="ORF">QR680_009682</name>
</gene>
<keyword evidence="5 9" id="KW-0812">Transmembrane</keyword>
<dbReference type="Pfam" id="PF03345">
    <property type="entry name" value="OST48_N"/>
    <property type="match status" value="1"/>
</dbReference>
<evidence type="ECO:0000313" key="14">
    <source>
        <dbReference type="Proteomes" id="UP001175271"/>
    </source>
</evidence>
<feature type="transmembrane region" description="Helical" evidence="9">
    <location>
        <begin position="656"/>
        <end position="677"/>
    </location>
</feature>
<dbReference type="AlphaFoldDB" id="A0AA39INP9"/>
<comment type="caution">
    <text evidence="13">The sequence shown here is derived from an EMBL/GenBank/DDBJ whole genome shotgun (WGS) entry which is preliminary data.</text>
</comment>
<dbReference type="InterPro" id="IPR027799">
    <property type="entry name" value="Rtf2_RING-finger"/>
</dbReference>
<dbReference type="PANTHER" id="PTHR10830">
    <property type="entry name" value="DOLICHYL-DIPHOSPHOOLIGOSACCHARIDE--PROTEIN GLYCOSYLTRANSFERASE 48 KDA SUBUNIT"/>
    <property type="match status" value="1"/>
</dbReference>
<accession>A0AA39INP9</accession>
<protein>
    <recommendedName>
        <fullName evidence="4 9">Dolichyl-diphosphooligosaccharide--protein glycosyltransferase 48 kDa subunit</fullName>
        <shortName evidence="9">Oligosaccharyl transferase 48 kDa subunit</shortName>
    </recommendedName>
</protein>
<evidence type="ECO:0000256" key="3">
    <source>
        <dbReference type="ARBA" id="ARBA00008743"/>
    </source>
</evidence>
<evidence type="ECO:0000259" key="11">
    <source>
        <dbReference type="Pfam" id="PF03345"/>
    </source>
</evidence>
<dbReference type="GO" id="GO:0008250">
    <property type="term" value="C:oligosaccharyltransferase complex"/>
    <property type="evidence" value="ECO:0007669"/>
    <property type="project" value="TreeGrafter"/>
</dbReference>
<evidence type="ECO:0000256" key="2">
    <source>
        <dbReference type="ARBA" id="ARBA00004922"/>
    </source>
</evidence>